<gene>
    <name evidence="6" type="ORF">ACFO3E_14725</name>
</gene>
<organism evidence="6 7">
    <name type="scientific">Sphingobium tyrosinilyticum</name>
    <dbReference type="NCBI Taxonomy" id="2715436"/>
    <lineage>
        <taxon>Bacteria</taxon>
        <taxon>Pseudomonadati</taxon>
        <taxon>Pseudomonadota</taxon>
        <taxon>Alphaproteobacteria</taxon>
        <taxon>Sphingomonadales</taxon>
        <taxon>Sphingomonadaceae</taxon>
        <taxon>Sphingobium</taxon>
    </lineage>
</organism>
<dbReference type="InterPro" id="IPR005471">
    <property type="entry name" value="Tscrpt_reg_IclR_N"/>
</dbReference>
<dbReference type="SUPFAM" id="SSF46785">
    <property type="entry name" value="Winged helix' DNA-binding domain"/>
    <property type="match status" value="1"/>
</dbReference>
<feature type="domain" description="HTH iclR-type" evidence="4">
    <location>
        <begin position="27"/>
        <end position="88"/>
    </location>
</feature>
<accession>A0ABV9F639</accession>
<dbReference type="Gene3D" id="1.10.10.10">
    <property type="entry name" value="Winged helix-like DNA-binding domain superfamily/Winged helix DNA-binding domain"/>
    <property type="match status" value="1"/>
</dbReference>
<keyword evidence="7" id="KW-1185">Reference proteome</keyword>
<dbReference type="PANTHER" id="PTHR30136:SF24">
    <property type="entry name" value="HTH-TYPE TRANSCRIPTIONAL REPRESSOR ALLR"/>
    <property type="match status" value="1"/>
</dbReference>
<dbReference type="RefSeq" id="WP_380805618.1">
    <property type="nucleotide sequence ID" value="NZ_JBHSFZ010000031.1"/>
</dbReference>
<dbReference type="InterPro" id="IPR014757">
    <property type="entry name" value="Tscrpt_reg_IclR_C"/>
</dbReference>
<dbReference type="Pfam" id="PF01614">
    <property type="entry name" value="IclR_C"/>
    <property type="match status" value="1"/>
</dbReference>
<keyword evidence="1" id="KW-0805">Transcription regulation</keyword>
<dbReference type="PROSITE" id="PS51077">
    <property type="entry name" value="HTH_ICLR"/>
    <property type="match status" value="1"/>
</dbReference>
<evidence type="ECO:0000256" key="3">
    <source>
        <dbReference type="ARBA" id="ARBA00023163"/>
    </source>
</evidence>
<evidence type="ECO:0000313" key="6">
    <source>
        <dbReference type="EMBL" id="MFC4595439.1"/>
    </source>
</evidence>
<feature type="domain" description="IclR-ED" evidence="5">
    <location>
        <begin position="89"/>
        <end position="272"/>
    </location>
</feature>
<evidence type="ECO:0000256" key="1">
    <source>
        <dbReference type="ARBA" id="ARBA00023015"/>
    </source>
</evidence>
<dbReference type="InterPro" id="IPR050707">
    <property type="entry name" value="HTH_MetabolicPath_Reg"/>
</dbReference>
<dbReference type="InterPro" id="IPR029016">
    <property type="entry name" value="GAF-like_dom_sf"/>
</dbReference>
<comment type="caution">
    <text evidence="6">The sequence shown here is derived from an EMBL/GenBank/DDBJ whole genome shotgun (WGS) entry which is preliminary data.</text>
</comment>
<evidence type="ECO:0000259" key="5">
    <source>
        <dbReference type="PROSITE" id="PS51078"/>
    </source>
</evidence>
<protein>
    <submittedName>
        <fullName evidence="6">IclR family transcriptional regulator</fullName>
    </submittedName>
</protein>
<dbReference type="SMART" id="SM00346">
    <property type="entry name" value="HTH_ICLR"/>
    <property type="match status" value="1"/>
</dbReference>
<dbReference type="Pfam" id="PF09339">
    <property type="entry name" value="HTH_IclR"/>
    <property type="match status" value="1"/>
</dbReference>
<keyword evidence="2" id="KW-0238">DNA-binding</keyword>
<name>A0ABV9F639_9SPHN</name>
<evidence type="ECO:0000259" key="4">
    <source>
        <dbReference type="PROSITE" id="PS51077"/>
    </source>
</evidence>
<sequence length="275" mass="30133">MLMAHAGEDANVSNIREELDEGALGRVQSLVRAFGLMDELAKSDSMTLSDLARTVSLPRSTAHRLLTTMEALRYVAFDRATNRWSIGVQAFTVGAVFAQTRDLGKLGRSIMRSLMAEVNHCVNIAVPEGRGICYVGQVAQNGFRPTAARPGAVLPLHTTASGKVLMAHWTRQEFDDYVAQAPLKGRTSRSIVDADRLRKELATIRDRGYAMDDEEYDAGLRCVAAMVHDRDGLPKGALSVSDRSSQLARTRLYELGPTLVMAAQQMSSEIAAQYF</sequence>
<keyword evidence="3" id="KW-0804">Transcription</keyword>
<proteinExistence type="predicted"/>
<dbReference type="Gene3D" id="3.30.450.40">
    <property type="match status" value="1"/>
</dbReference>
<reference evidence="7" key="1">
    <citation type="journal article" date="2019" name="Int. J. Syst. Evol. Microbiol.">
        <title>The Global Catalogue of Microorganisms (GCM) 10K type strain sequencing project: providing services to taxonomists for standard genome sequencing and annotation.</title>
        <authorList>
            <consortium name="The Broad Institute Genomics Platform"/>
            <consortium name="The Broad Institute Genome Sequencing Center for Infectious Disease"/>
            <person name="Wu L."/>
            <person name="Ma J."/>
        </authorList>
    </citation>
    <scope>NUCLEOTIDE SEQUENCE [LARGE SCALE GENOMIC DNA]</scope>
    <source>
        <strain evidence="7">NBRC 103632</strain>
    </source>
</reference>
<dbReference type="InterPro" id="IPR036388">
    <property type="entry name" value="WH-like_DNA-bd_sf"/>
</dbReference>
<dbReference type="PROSITE" id="PS51078">
    <property type="entry name" value="ICLR_ED"/>
    <property type="match status" value="1"/>
</dbReference>
<evidence type="ECO:0000256" key="2">
    <source>
        <dbReference type="ARBA" id="ARBA00023125"/>
    </source>
</evidence>
<dbReference type="Proteomes" id="UP001595957">
    <property type="component" value="Unassembled WGS sequence"/>
</dbReference>
<evidence type="ECO:0000313" key="7">
    <source>
        <dbReference type="Proteomes" id="UP001595957"/>
    </source>
</evidence>
<dbReference type="InterPro" id="IPR036390">
    <property type="entry name" value="WH_DNA-bd_sf"/>
</dbReference>
<dbReference type="EMBL" id="JBHSFZ010000031">
    <property type="protein sequence ID" value="MFC4595439.1"/>
    <property type="molecule type" value="Genomic_DNA"/>
</dbReference>
<dbReference type="PANTHER" id="PTHR30136">
    <property type="entry name" value="HELIX-TURN-HELIX TRANSCRIPTIONAL REGULATOR, ICLR FAMILY"/>
    <property type="match status" value="1"/>
</dbReference>
<dbReference type="SUPFAM" id="SSF55781">
    <property type="entry name" value="GAF domain-like"/>
    <property type="match status" value="1"/>
</dbReference>